<keyword evidence="5 7" id="KW-0067">ATP-binding</keyword>
<dbReference type="EC" id="2.3.2.23" evidence="1"/>
<comment type="caution">
    <text evidence="10">The sequence shown here is derived from an EMBL/GenBank/DDBJ whole genome shotgun (WGS) entry which is preliminary data.</text>
</comment>
<evidence type="ECO:0000256" key="7">
    <source>
        <dbReference type="RuleBase" id="RU362109"/>
    </source>
</evidence>
<reference evidence="10 11" key="1">
    <citation type="journal article" date="2020" name="Mol. Plant">
        <title>The Chromosome-Based Rubber Tree Genome Provides New Insights into Spurge Genome Evolution and Rubber Biosynthesis.</title>
        <authorList>
            <person name="Liu J."/>
            <person name="Shi C."/>
            <person name="Shi C.C."/>
            <person name="Li W."/>
            <person name="Zhang Q.J."/>
            <person name="Zhang Y."/>
            <person name="Li K."/>
            <person name="Lu H.F."/>
            <person name="Shi C."/>
            <person name="Zhu S.T."/>
            <person name="Xiao Z.Y."/>
            <person name="Nan H."/>
            <person name="Yue Y."/>
            <person name="Zhu X.G."/>
            <person name="Wu Y."/>
            <person name="Hong X.N."/>
            <person name="Fan G.Y."/>
            <person name="Tong Y."/>
            <person name="Zhang D."/>
            <person name="Mao C.L."/>
            <person name="Liu Y.L."/>
            <person name="Hao S.J."/>
            <person name="Liu W.Q."/>
            <person name="Lv M.Q."/>
            <person name="Zhang H.B."/>
            <person name="Liu Y."/>
            <person name="Hu-Tang G.R."/>
            <person name="Wang J.P."/>
            <person name="Wang J.H."/>
            <person name="Sun Y.H."/>
            <person name="Ni S.B."/>
            <person name="Chen W.B."/>
            <person name="Zhang X.C."/>
            <person name="Jiao Y.N."/>
            <person name="Eichler E.E."/>
            <person name="Li G.H."/>
            <person name="Liu X."/>
            <person name="Gao L.Z."/>
        </authorList>
    </citation>
    <scope>NUCLEOTIDE SEQUENCE [LARGE SCALE GENOMIC DNA]</scope>
    <source>
        <strain evidence="11">cv. GT1</strain>
        <tissue evidence="10">Leaf</tissue>
    </source>
</reference>
<dbReference type="Pfam" id="PF00179">
    <property type="entry name" value="UQ_con"/>
    <property type="match status" value="1"/>
</dbReference>
<evidence type="ECO:0000313" key="10">
    <source>
        <dbReference type="EMBL" id="KAF2301067.1"/>
    </source>
</evidence>
<accession>A0A6A6LKK4</accession>
<evidence type="ECO:0000256" key="3">
    <source>
        <dbReference type="ARBA" id="ARBA00022741"/>
    </source>
</evidence>
<dbReference type="SUPFAM" id="SSF54495">
    <property type="entry name" value="UBC-like"/>
    <property type="match status" value="1"/>
</dbReference>
<dbReference type="InterPro" id="IPR023313">
    <property type="entry name" value="UBQ-conjugating_AS"/>
</dbReference>
<evidence type="ECO:0000313" key="11">
    <source>
        <dbReference type="Proteomes" id="UP000467840"/>
    </source>
</evidence>
<feature type="compositionally biased region" description="Basic and acidic residues" evidence="8">
    <location>
        <begin position="256"/>
        <end position="271"/>
    </location>
</feature>
<evidence type="ECO:0000259" key="9">
    <source>
        <dbReference type="PROSITE" id="PS50127"/>
    </source>
</evidence>
<comment type="similarity">
    <text evidence="7">Belongs to the ubiquitin-conjugating enzyme family.</text>
</comment>
<evidence type="ECO:0000256" key="4">
    <source>
        <dbReference type="ARBA" id="ARBA00022786"/>
    </source>
</evidence>
<keyword evidence="2" id="KW-0808">Transferase</keyword>
<feature type="region of interest" description="Disordered" evidence="8">
    <location>
        <begin position="239"/>
        <end position="282"/>
    </location>
</feature>
<evidence type="ECO:0000256" key="5">
    <source>
        <dbReference type="ARBA" id="ARBA00022840"/>
    </source>
</evidence>
<dbReference type="PROSITE" id="PS50127">
    <property type="entry name" value="UBC_2"/>
    <property type="match status" value="1"/>
</dbReference>
<dbReference type="GO" id="GO:0061631">
    <property type="term" value="F:ubiquitin conjugating enzyme activity"/>
    <property type="evidence" value="ECO:0007669"/>
    <property type="project" value="UniProtKB-EC"/>
</dbReference>
<keyword evidence="4 7" id="KW-0833">Ubl conjugation pathway</keyword>
<evidence type="ECO:0000256" key="8">
    <source>
        <dbReference type="SAM" id="MobiDB-lite"/>
    </source>
</evidence>
<protein>
    <recommendedName>
        <fullName evidence="1">E2 ubiquitin-conjugating enzyme</fullName>
        <ecNumber evidence="1">2.3.2.23</ecNumber>
    </recommendedName>
</protein>
<dbReference type="PANTHER" id="PTHR24067">
    <property type="entry name" value="UBIQUITIN-CONJUGATING ENZYME E2"/>
    <property type="match status" value="1"/>
</dbReference>
<gene>
    <name evidence="10" type="ORF">GH714_019820</name>
</gene>
<organism evidence="10 11">
    <name type="scientific">Hevea brasiliensis</name>
    <name type="common">Para rubber tree</name>
    <name type="synonym">Siphonia brasiliensis</name>
    <dbReference type="NCBI Taxonomy" id="3981"/>
    <lineage>
        <taxon>Eukaryota</taxon>
        <taxon>Viridiplantae</taxon>
        <taxon>Streptophyta</taxon>
        <taxon>Embryophyta</taxon>
        <taxon>Tracheophyta</taxon>
        <taxon>Spermatophyta</taxon>
        <taxon>Magnoliopsida</taxon>
        <taxon>eudicotyledons</taxon>
        <taxon>Gunneridae</taxon>
        <taxon>Pentapetalae</taxon>
        <taxon>rosids</taxon>
        <taxon>fabids</taxon>
        <taxon>Malpighiales</taxon>
        <taxon>Euphorbiaceae</taxon>
        <taxon>Crotonoideae</taxon>
        <taxon>Micrandreae</taxon>
        <taxon>Hevea</taxon>
    </lineage>
</organism>
<sequence length="282" mass="30543">MATNENLPPNVIKQLAKELKNLDESPPEGIKVGVNDDDFSTIYADIEGPAGTPYENGLFRMKLLLSSDFPHSPPKGYFLTKIFHPNIATNGDICVNTLKKDWNPSLGLRHVLIVVRCLLIEPFPESALNEQAGKMLLENYEEYARHARQAIFVFSSVLLFRLYTGIHAKSKPKFKSGAISESTTALNFDQSNSSVLNSDQKNKAVSTAIALPSPLAPCTTVTKGGNGQDQPAIVAPVPETGAGGSVTVATPAISTPKKEGGTAKVQLDKRKMDARKKSLKRL</sequence>
<dbReference type="Gene3D" id="3.10.110.10">
    <property type="entry name" value="Ubiquitin Conjugating Enzyme"/>
    <property type="match status" value="1"/>
</dbReference>
<dbReference type="Proteomes" id="UP000467840">
    <property type="component" value="Chromosome 4"/>
</dbReference>
<keyword evidence="3 7" id="KW-0547">Nucleotide-binding</keyword>
<dbReference type="GO" id="GO:0005524">
    <property type="term" value="F:ATP binding"/>
    <property type="evidence" value="ECO:0007669"/>
    <property type="project" value="UniProtKB-UniRule"/>
</dbReference>
<dbReference type="EMBL" id="JAAGAX010000010">
    <property type="protein sequence ID" value="KAF2301067.1"/>
    <property type="molecule type" value="Genomic_DNA"/>
</dbReference>
<feature type="active site" description="Glycyl thioester intermediate" evidence="6">
    <location>
        <position position="94"/>
    </location>
</feature>
<dbReference type="CDD" id="cd23804">
    <property type="entry name" value="UBCc_UBE2S"/>
    <property type="match status" value="1"/>
</dbReference>
<proteinExistence type="inferred from homology"/>
<dbReference type="SMART" id="SM00212">
    <property type="entry name" value="UBCc"/>
    <property type="match status" value="1"/>
</dbReference>
<evidence type="ECO:0000256" key="2">
    <source>
        <dbReference type="ARBA" id="ARBA00022679"/>
    </source>
</evidence>
<evidence type="ECO:0000256" key="1">
    <source>
        <dbReference type="ARBA" id="ARBA00012486"/>
    </source>
</evidence>
<dbReference type="InterPro" id="IPR000608">
    <property type="entry name" value="UBC"/>
</dbReference>
<name>A0A6A6LKK4_HEVBR</name>
<keyword evidence="11" id="KW-1185">Reference proteome</keyword>
<evidence type="ECO:0000256" key="6">
    <source>
        <dbReference type="PROSITE-ProRule" id="PRU10133"/>
    </source>
</evidence>
<feature type="compositionally biased region" description="Basic residues" evidence="8">
    <location>
        <begin position="272"/>
        <end position="282"/>
    </location>
</feature>
<feature type="domain" description="UBC core" evidence="9">
    <location>
        <begin position="10"/>
        <end position="156"/>
    </location>
</feature>
<dbReference type="InterPro" id="IPR050113">
    <property type="entry name" value="Ub_conjugating_enzyme"/>
</dbReference>
<dbReference type="PROSITE" id="PS00183">
    <property type="entry name" value="UBC_1"/>
    <property type="match status" value="1"/>
</dbReference>
<dbReference type="FunFam" id="3.10.110.10:FF:000031">
    <property type="entry name" value="Ubiquitin-conjugating enzyme E2 22"/>
    <property type="match status" value="1"/>
</dbReference>
<dbReference type="InterPro" id="IPR016135">
    <property type="entry name" value="UBQ-conjugating_enzyme/RWD"/>
</dbReference>
<dbReference type="AlphaFoldDB" id="A0A6A6LKK4"/>